<evidence type="ECO:0000256" key="3">
    <source>
        <dbReference type="ARBA" id="ARBA00022801"/>
    </source>
</evidence>
<dbReference type="PANTHER" id="PTHR28631:SF1">
    <property type="entry name" value="ACTIN MATURATION PROTEASE"/>
    <property type="match status" value="1"/>
</dbReference>
<organism evidence="8 9">
    <name type="scientific">Priapulus caudatus</name>
    <name type="common">Priapulid worm</name>
    <dbReference type="NCBI Taxonomy" id="37621"/>
    <lineage>
        <taxon>Eukaryota</taxon>
        <taxon>Metazoa</taxon>
        <taxon>Ecdysozoa</taxon>
        <taxon>Scalidophora</taxon>
        <taxon>Priapulida</taxon>
        <taxon>Priapulimorpha</taxon>
        <taxon>Priapulimorphida</taxon>
        <taxon>Priapulidae</taxon>
        <taxon>Priapulus</taxon>
    </lineage>
</organism>
<evidence type="ECO:0000256" key="4">
    <source>
        <dbReference type="ARBA" id="ARBA00034725"/>
    </source>
</evidence>
<evidence type="ECO:0000256" key="2">
    <source>
        <dbReference type="ARBA" id="ARBA00022670"/>
    </source>
</evidence>
<name>A0ABM1E5C7_PRICU</name>
<protein>
    <recommendedName>
        <fullName evidence="5">Actin maturation protease</fullName>
    </recommendedName>
    <alternativeName>
        <fullName evidence="6">Actin aminopeptidase ACTMAP</fullName>
    </alternativeName>
</protein>
<dbReference type="Pfam" id="PF21646">
    <property type="entry name" value="ACTMAP-like_C"/>
    <property type="match status" value="1"/>
</dbReference>
<keyword evidence="1" id="KW-0031">Aminopeptidase</keyword>
<gene>
    <name evidence="9" type="primary">LOC106808975</name>
</gene>
<reference evidence="9" key="1">
    <citation type="submission" date="2025-08" db="UniProtKB">
        <authorList>
            <consortium name="RefSeq"/>
        </authorList>
    </citation>
    <scope>IDENTIFICATION</scope>
</reference>
<evidence type="ECO:0000313" key="9">
    <source>
        <dbReference type="RefSeq" id="XP_014667398.1"/>
    </source>
</evidence>
<proteinExistence type="inferred from homology"/>
<evidence type="ECO:0000256" key="6">
    <source>
        <dbReference type="ARBA" id="ARBA00034908"/>
    </source>
</evidence>
<accession>A0ABM1E5C7</accession>
<evidence type="ECO:0000256" key="5">
    <source>
        <dbReference type="ARBA" id="ARBA00034848"/>
    </source>
</evidence>
<comment type="similarity">
    <text evidence="4">Belongs to the ACTMAP family.</text>
</comment>
<sequence length="187" mass="21158">MASQILLDSPVSTEALYAEAKSQELTIQGEMFSVSSMEQLAHTSLGCETAVLKECNKKTEIVISLLQGGSLLLVPYDSDFNHRPCCKKGHKAHWAVITGVLIIVSRSDLVMHHFRRDQSQQCLYHRHMPVRKDCRCPPICPRQIHDAVFVYAREGKSRCVQYHVHVYNVQSVVSLREKIGGEKASRR</sequence>
<evidence type="ECO:0000256" key="1">
    <source>
        <dbReference type="ARBA" id="ARBA00022438"/>
    </source>
</evidence>
<keyword evidence="3" id="KW-0378">Hydrolase</keyword>
<evidence type="ECO:0000313" key="8">
    <source>
        <dbReference type="Proteomes" id="UP000695022"/>
    </source>
</evidence>
<keyword evidence="2" id="KW-0645">Protease</keyword>
<dbReference type="InterPro" id="IPR040043">
    <property type="entry name" value="ACTMAP"/>
</dbReference>
<keyword evidence="8" id="KW-1185">Reference proteome</keyword>
<dbReference type="PANTHER" id="PTHR28631">
    <property type="entry name" value="UPF0692 PROTEIN C19ORF54"/>
    <property type="match status" value="1"/>
</dbReference>
<dbReference type="RefSeq" id="XP_014667398.1">
    <property type="nucleotide sequence ID" value="XM_014811912.1"/>
</dbReference>
<comment type="catalytic activity">
    <reaction evidence="7">
        <text>N-terminal N(alpha)-acetyl-L-cysteinyl-L-aspartyl-[protein] + H2O = N-terminal L-aspartyl-[protein] + N-acetyl-L-cysteine</text>
        <dbReference type="Rhea" id="RHEA:74579"/>
        <dbReference type="Rhea" id="RHEA-COMP:12669"/>
        <dbReference type="Rhea" id="RHEA-COMP:18395"/>
        <dbReference type="ChEBI" id="CHEBI:15377"/>
        <dbReference type="ChEBI" id="CHEBI:64720"/>
        <dbReference type="ChEBI" id="CHEBI:78236"/>
        <dbReference type="ChEBI" id="CHEBI:193599"/>
    </reaction>
    <physiologicalReaction direction="left-to-right" evidence="7">
        <dbReference type="Rhea" id="RHEA:74580"/>
    </physiologicalReaction>
</comment>
<evidence type="ECO:0000256" key="7">
    <source>
        <dbReference type="ARBA" id="ARBA00049041"/>
    </source>
</evidence>
<dbReference type="GeneID" id="106808975"/>
<dbReference type="Proteomes" id="UP000695022">
    <property type="component" value="Unplaced"/>
</dbReference>